<organism evidence="2 3">
    <name type="scientific">Apostasia shenzhenica</name>
    <dbReference type="NCBI Taxonomy" id="1088818"/>
    <lineage>
        <taxon>Eukaryota</taxon>
        <taxon>Viridiplantae</taxon>
        <taxon>Streptophyta</taxon>
        <taxon>Embryophyta</taxon>
        <taxon>Tracheophyta</taxon>
        <taxon>Spermatophyta</taxon>
        <taxon>Magnoliopsida</taxon>
        <taxon>Liliopsida</taxon>
        <taxon>Asparagales</taxon>
        <taxon>Orchidaceae</taxon>
        <taxon>Apostasioideae</taxon>
        <taxon>Apostasia</taxon>
    </lineage>
</organism>
<dbReference type="PANTHER" id="PTHR15852:SF16">
    <property type="entry name" value="PROTEIN DISULFIDE ISOMERASE PTAC5, CHLOROPLASTIC"/>
    <property type="match status" value="1"/>
</dbReference>
<dbReference type="SUPFAM" id="SSF47090">
    <property type="entry name" value="PGBD-like"/>
    <property type="match status" value="1"/>
</dbReference>
<dbReference type="SUPFAM" id="SSF57938">
    <property type="entry name" value="DnaJ/Hsp40 cysteine-rich domain"/>
    <property type="match status" value="1"/>
</dbReference>
<dbReference type="STRING" id="1088818.A0A2I0AB45"/>
<accession>A0A2I0AB45</accession>
<dbReference type="OrthoDB" id="1001489at2759"/>
<dbReference type="InterPro" id="IPR036365">
    <property type="entry name" value="PGBD-like_sf"/>
</dbReference>
<evidence type="ECO:0000313" key="3">
    <source>
        <dbReference type="Proteomes" id="UP000236161"/>
    </source>
</evidence>
<dbReference type="GO" id="GO:0009658">
    <property type="term" value="P:chloroplast organization"/>
    <property type="evidence" value="ECO:0007669"/>
    <property type="project" value="TreeGrafter"/>
</dbReference>
<name>A0A2I0AB45_9ASPA</name>
<sequence length="371" mass="41811">MATASLPPRPHPTLLAGRHQYSGQSNFPAQFMVRRNPNPSSSSFNTTIAAVASSSSSSWELEEQRWLREEQRWLREEQRWLREERRWSSERDALLREIAALRVRLEALERELPPIAAAGETVLMAAKERRLAAGPDPEMVLEGIRIPEAQGKGSEKLKEERKTLRVGSEGDDVRAMQEALQRLGFYSGEEDMEYSAFSHGTERAVKTWQASLGVTENGIMTQDLLEKLFVEGYMKDDKFKGLAEEIGNLRSVEIKDDSNGCASGDKFVGIQETVIKEALESEIEVSQHRVFLLGENRWEEPSRLGRRDRPLKVNKAASPTQCLTCRGEGRLMCTECDGTGEPNIEPQFLEWIDEGAKCPYCEGLGYTICDV</sequence>
<dbReference type="Pfam" id="PF01471">
    <property type="entry name" value="PG_binding_1"/>
    <property type="match status" value="1"/>
</dbReference>
<reference evidence="2 3" key="1">
    <citation type="journal article" date="2017" name="Nature">
        <title>The Apostasia genome and the evolution of orchids.</title>
        <authorList>
            <person name="Zhang G.Q."/>
            <person name="Liu K.W."/>
            <person name="Li Z."/>
            <person name="Lohaus R."/>
            <person name="Hsiao Y.Y."/>
            <person name="Niu S.C."/>
            <person name="Wang J.Y."/>
            <person name="Lin Y.C."/>
            <person name="Xu Q."/>
            <person name="Chen L.J."/>
            <person name="Yoshida K."/>
            <person name="Fujiwara S."/>
            <person name="Wang Z.W."/>
            <person name="Zhang Y.Q."/>
            <person name="Mitsuda N."/>
            <person name="Wang M."/>
            <person name="Liu G.H."/>
            <person name="Pecoraro L."/>
            <person name="Huang H.X."/>
            <person name="Xiao X.J."/>
            <person name="Lin M."/>
            <person name="Wu X.Y."/>
            <person name="Wu W.L."/>
            <person name="Chen Y.Y."/>
            <person name="Chang S.B."/>
            <person name="Sakamoto S."/>
            <person name="Ohme-Takagi M."/>
            <person name="Yagi M."/>
            <person name="Zeng S.J."/>
            <person name="Shen C.Y."/>
            <person name="Yeh C.M."/>
            <person name="Luo Y.B."/>
            <person name="Tsai W.C."/>
            <person name="Van de Peer Y."/>
            <person name="Liu Z.J."/>
        </authorList>
    </citation>
    <scope>NUCLEOTIDE SEQUENCE [LARGE SCALE GENOMIC DNA]</scope>
    <source>
        <strain evidence="3">cv. Shenzhen</strain>
        <tissue evidence="2">Stem</tissue>
    </source>
</reference>
<dbReference type="EMBL" id="KZ452001">
    <property type="protein sequence ID" value="PKA52777.1"/>
    <property type="molecule type" value="Genomic_DNA"/>
</dbReference>
<keyword evidence="3" id="KW-1185">Reference proteome</keyword>
<dbReference type="GO" id="GO:0009507">
    <property type="term" value="C:chloroplast"/>
    <property type="evidence" value="ECO:0007669"/>
    <property type="project" value="TreeGrafter"/>
</dbReference>
<dbReference type="GO" id="GO:0003756">
    <property type="term" value="F:protein disulfide isomerase activity"/>
    <property type="evidence" value="ECO:0007669"/>
    <property type="project" value="TreeGrafter"/>
</dbReference>
<dbReference type="PANTHER" id="PTHR15852">
    <property type="entry name" value="PLASTID TRANSCRIPTIONALLY ACTIVE PROTEIN"/>
    <property type="match status" value="1"/>
</dbReference>
<dbReference type="Proteomes" id="UP000236161">
    <property type="component" value="Unassembled WGS sequence"/>
</dbReference>
<dbReference type="Gene3D" id="1.10.101.10">
    <property type="entry name" value="PGBD-like superfamily/PGBD"/>
    <property type="match status" value="1"/>
</dbReference>
<dbReference type="InterPro" id="IPR036366">
    <property type="entry name" value="PGBDSf"/>
</dbReference>
<dbReference type="InterPro" id="IPR036410">
    <property type="entry name" value="HSP_DnaJ_Cys-rich_dom_sf"/>
</dbReference>
<evidence type="ECO:0000259" key="1">
    <source>
        <dbReference type="Pfam" id="PF01471"/>
    </source>
</evidence>
<proteinExistence type="predicted"/>
<protein>
    <recommendedName>
        <fullName evidence="1">Peptidoglycan binding-like domain-containing protein</fullName>
    </recommendedName>
</protein>
<feature type="domain" description="Peptidoglycan binding-like" evidence="1">
    <location>
        <begin position="170"/>
        <end position="228"/>
    </location>
</feature>
<dbReference type="AlphaFoldDB" id="A0A2I0AB45"/>
<dbReference type="InterPro" id="IPR002477">
    <property type="entry name" value="Peptidoglycan-bd-like"/>
</dbReference>
<gene>
    <name evidence="2" type="ORF">AXF42_Ash001758</name>
</gene>
<evidence type="ECO:0000313" key="2">
    <source>
        <dbReference type="EMBL" id="PKA52777.1"/>
    </source>
</evidence>